<organism evidence="4 5">
    <name type="scientific">Flavobacterium cyanobacteriorum</name>
    <dbReference type="NCBI Taxonomy" id="2022802"/>
    <lineage>
        <taxon>Bacteria</taxon>
        <taxon>Pseudomonadati</taxon>
        <taxon>Bacteroidota</taxon>
        <taxon>Flavobacteriia</taxon>
        <taxon>Flavobacteriales</taxon>
        <taxon>Flavobacteriaceae</taxon>
        <taxon>Flavobacterium</taxon>
    </lineage>
</organism>
<reference evidence="4 5" key="1">
    <citation type="submission" date="2017-07" db="EMBL/GenBank/DDBJ databases">
        <title>Flavobacterium cyanobacteriorum sp. nov., isolated from cyanobacterial aggregates in a eutrophic lake.</title>
        <authorList>
            <person name="Cai H."/>
        </authorList>
    </citation>
    <scope>NUCLEOTIDE SEQUENCE [LARGE SCALE GENOMIC DNA]</scope>
    <source>
        <strain evidence="4 5">TH021</strain>
    </source>
</reference>
<accession>A0A255Z9C7</accession>
<keyword evidence="2" id="KW-0732">Signal</keyword>
<dbReference type="Gene3D" id="3.10.310.50">
    <property type="match status" value="1"/>
</dbReference>
<gene>
    <name evidence="4" type="ORF">CHU92_06450</name>
</gene>
<name>A0A255Z9C7_9FLAO</name>
<evidence type="ECO:0000256" key="2">
    <source>
        <dbReference type="SAM" id="SignalP"/>
    </source>
</evidence>
<evidence type="ECO:0000256" key="1">
    <source>
        <dbReference type="SAM" id="Phobius"/>
    </source>
</evidence>
<dbReference type="RefSeq" id="WP_094413773.1">
    <property type="nucleotide sequence ID" value="NZ_NOXV01000232.1"/>
</dbReference>
<comment type="caution">
    <text evidence="4">The sequence shown here is derived from an EMBL/GenBank/DDBJ whole genome shotgun (WGS) entry which is preliminary data.</text>
</comment>
<evidence type="ECO:0000259" key="3">
    <source>
        <dbReference type="Pfam" id="PF04536"/>
    </source>
</evidence>
<dbReference type="InterPro" id="IPR007621">
    <property type="entry name" value="TPM_dom"/>
</dbReference>
<dbReference type="AlphaFoldDB" id="A0A255Z9C7"/>
<keyword evidence="1" id="KW-1133">Transmembrane helix</keyword>
<feature type="signal peptide" evidence="2">
    <location>
        <begin position="1"/>
        <end position="21"/>
    </location>
</feature>
<sequence>MRTINNKYLLPLLLLCIHVLAQEIPPKPSLQTSYYEINTQLLAKDKQQAIEQKLLRYADTTSIQIVVVVVPTTGGDDIDRFKVDLAHSWGIGQEKADNGVLLLVAKDDRKVAIATGYGTEHLLSDAVSNRIIDEVIVPQFKRGNFYEGIDNGTTAMMQALAGEYKNEGQPGDGAGAGIIIVLIIVFIIIIAVLSRRGGGGSGGRRRGFDGSDLADIIILSSLGRGLGGGGGGFGGGSSGGGFGGGFGGGGFGGGGASGSW</sequence>
<keyword evidence="5" id="KW-1185">Reference proteome</keyword>
<dbReference type="PANTHER" id="PTHR30373:SF2">
    <property type="entry name" value="UPF0603 PROTEIN YGCG"/>
    <property type="match status" value="1"/>
</dbReference>
<dbReference type="EMBL" id="NOXV01000232">
    <property type="protein sequence ID" value="OYQ38163.1"/>
    <property type="molecule type" value="Genomic_DNA"/>
</dbReference>
<protein>
    <recommendedName>
        <fullName evidence="3">TPM domain-containing protein</fullName>
    </recommendedName>
</protein>
<feature type="transmembrane region" description="Helical" evidence="1">
    <location>
        <begin position="174"/>
        <end position="194"/>
    </location>
</feature>
<feature type="chain" id="PRO_5012242681" description="TPM domain-containing protein" evidence="2">
    <location>
        <begin position="22"/>
        <end position="260"/>
    </location>
</feature>
<evidence type="ECO:0000313" key="4">
    <source>
        <dbReference type="EMBL" id="OYQ38163.1"/>
    </source>
</evidence>
<dbReference type="OrthoDB" id="9810918at2"/>
<proteinExistence type="predicted"/>
<dbReference type="Pfam" id="PF04536">
    <property type="entry name" value="TPM_phosphatase"/>
    <property type="match status" value="1"/>
</dbReference>
<evidence type="ECO:0000313" key="5">
    <source>
        <dbReference type="Proteomes" id="UP000216605"/>
    </source>
</evidence>
<keyword evidence="1" id="KW-0812">Transmembrane</keyword>
<feature type="domain" description="TPM" evidence="3">
    <location>
        <begin position="38"/>
        <end position="158"/>
    </location>
</feature>
<dbReference type="PANTHER" id="PTHR30373">
    <property type="entry name" value="UPF0603 PROTEIN YGCG"/>
    <property type="match status" value="1"/>
</dbReference>
<keyword evidence="1" id="KW-0472">Membrane</keyword>
<dbReference type="Proteomes" id="UP000216605">
    <property type="component" value="Unassembled WGS sequence"/>
</dbReference>